<feature type="signal peptide" evidence="2">
    <location>
        <begin position="1"/>
        <end position="22"/>
    </location>
</feature>
<reference evidence="4" key="1">
    <citation type="journal article" date="2019" name="Int. J. Syst. Evol. Microbiol.">
        <title>The Global Catalogue of Microorganisms (GCM) 10K type strain sequencing project: providing services to taxonomists for standard genome sequencing and annotation.</title>
        <authorList>
            <consortium name="The Broad Institute Genomics Platform"/>
            <consortium name="The Broad Institute Genome Sequencing Center for Infectious Disease"/>
            <person name="Wu L."/>
            <person name="Ma J."/>
        </authorList>
    </citation>
    <scope>NUCLEOTIDE SEQUENCE [LARGE SCALE GENOMIC DNA]</scope>
    <source>
        <strain evidence="4">CGMCC 1.15795</strain>
    </source>
</reference>
<organism evidence="3 4">
    <name type="scientific">Hymenobacter bucti</name>
    <dbReference type="NCBI Taxonomy" id="1844114"/>
    <lineage>
        <taxon>Bacteria</taxon>
        <taxon>Pseudomonadati</taxon>
        <taxon>Bacteroidota</taxon>
        <taxon>Cytophagia</taxon>
        <taxon>Cytophagales</taxon>
        <taxon>Hymenobacteraceae</taxon>
        <taxon>Hymenobacter</taxon>
    </lineage>
</organism>
<dbReference type="Proteomes" id="UP001597197">
    <property type="component" value="Unassembled WGS sequence"/>
</dbReference>
<gene>
    <name evidence="3" type="ORF">ACFSDX_17785</name>
</gene>
<keyword evidence="4" id="KW-1185">Reference proteome</keyword>
<evidence type="ECO:0000256" key="2">
    <source>
        <dbReference type="SAM" id="SignalP"/>
    </source>
</evidence>
<feature type="compositionally biased region" description="Low complexity" evidence="1">
    <location>
        <begin position="27"/>
        <end position="41"/>
    </location>
</feature>
<dbReference type="EMBL" id="JBHUFD010000006">
    <property type="protein sequence ID" value="MFD1874301.1"/>
    <property type="molecule type" value="Genomic_DNA"/>
</dbReference>
<keyword evidence="2" id="KW-0732">Signal</keyword>
<feature type="region of interest" description="Disordered" evidence="1">
    <location>
        <begin position="19"/>
        <end position="63"/>
    </location>
</feature>
<evidence type="ECO:0008006" key="5">
    <source>
        <dbReference type="Google" id="ProtNLM"/>
    </source>
</evidence>
<comment type="caution">
    <text evidence="3">The sequence shown here is derived from an EMBL/GenBank/DDBJ whole genome shotgun (WGS) entry which is preliminary data.</text>
</comment>
<sequence length="63" mass="6687">MKTLLTLALSALLFAAHGQTPATSPDKLTPAAPRAKPAKTLGQKMVQQSKPTDTVLPHKVIKK</sequence>
<dbReference type="RefSeq" id="WP_382315975.1">
    <property type="nucleotide sequence ID" value="NZ_JBHUFD010000006.1"/>
</dbReference>
<proteinExistence type="predicted"/>
<protein>
    <recommendedName>
        <fullName evidence="5">Acid-shock protein</fullName>
    </recommendedName>
</protein>
<evidence type="ECO:0000313" key="4">
    <source>
        <dbReference type="Proteomes" id="UP001597197"/>
    </source>
</evidence>
<evidence type="ECO:0000256" key="1">
    <source>
        <dbReference type="SAM" id="MobiDB-lite"/>
    </source>
</evidence>
<feature type="chain" id="PRO_5045576116" description="Acid-shock protein" evidence="2">
    <location>
        <begin position="23"/>
        <end position="63"/>
    </location>
</feature>
<evidence type="ECO:0000313" key="3">
    <source>
        <dbReference type="EMBL" id="MFD1874301.1"/>
    </source>
</evidence>
<accession>A0ABW4QYR5</accession>
<name>A0ABW4QYR5_9BACT</name>